<sequence>MFGILRKRKISLEEQVSTLRQLGFAFHIDDEQLIPSLLESHSSKDYESEPYFLLLLTINEEHCDEIWTFDMECVEDEDIYTYIVNQFCNLSNGRFSLSNVESFVDFEKEIASVSFEFRGAAYIWELDFEHDWLDPNLLRRLANLADAMGETKHYYYFSDGQQLTIVYCTHEAMYQLNRKMRLHFDLLTWKLQD</sequence>
<protein>
    <submittedName>
        <fullName evidence="1">Uncharacterized protein</fullName>
    </submittedName>
</protein>
<evidence type="ECO:0000313" key="2">
    <source>
        <dbReference type="Proteomes" id="UP000005387"/>
    </source>
</evidence>
<dbReference type="Proteomes" id="UP000005387">
    <property type="component" value="Unassembled WGS sequence"/>
</dbReference>
<accession>E0I5A2</accession>
<organism evidence="1 2">
    <name type="scientific">Paenibacillus curdlanolyticus YK9</name>
    <dbReference type="NCBI Taxonomy" id="717606"/>
    <lineage>
        <taxon>Bacteria</taxon>
        <taxon>Bacillati</taxon>
        <taxon>Bacillota</taxon>
        <taxon>Bacilli</taxon>
        <taxon>Bacillales</taxon>
        <taxon>Paenibacillaceae</taxon>
        <taxon>Paenibacillus</taxon>
    </lineage>
</organism>
<dbReference type="AlphaFoldDB" id="E0I5A2"/>
<evidence type="ECO:0000313" key="1">
    <source>
        <dbReference type="EMBL" id="EFM12144.1"/>
    </source>
</evidence>
<dbReference type="eggNOG" id="ENOG50333GC">
    <property type="taxonomic scope" value="Bacteria"/>
</dbReference>
<dbReference type="EMBL" id="AEDD01000002">
    <property type="protein sequence ID" value="EFM12144.1"/>
    <property type="molecule type" value="Genomic_DNA"/>
</dbReference>
<dbReference type="STRING" id="717606.PaecuDRAFT_0824"/>
<gene>
    <name evidence="1" type="ORF">PaecuDRAFT_0824</name>
</gene>
<reference evidence="1 2" key="1">
    <citation type="submission" date="2010-07" db="EMBL/GenBank/DDBJ databases">
        <title>The draft genome of Paenibacillus curdlanolyticus YK9.</title>
        <authorList>
            <consortium name="US DOE Joint Genome Institute (JGI-PGF)"/>
            <person name="Lucas S."/>
            <person name="Copeland A."/>
            <person name="Lapidus A."/>
            <person name="Cheng J.-F."/>
            <person name="Bruce D."/>
            <person name="Goodwin L."/>
            <person name="Pitluck S."/>
            <person name="Land M.L."/>
            <person name="Hauser L."/>
            <person name="Chang Y.-J."/>
            <person name="Jeffries C."/>
            <person name="Anderson I.J."/>
            <person name="Johnson E."/>
            <person name="Loganathan U."/>
            <person name="Mulhopadhyay B."/>
            <person name="Kyrpides N."/>
            <person name="Woyke T.J."/>
        </authorList>
    </citation>
    <scope>NUCLEOTIDE SEQUENCE [LARGE SCALE GENOMIC DNA]</scope>
    <source>
        <strain evidence="1 2">YK9</strain>
    </source>
</reference>
<keyword evidence="2" id="KW-1185">Reference proteome</keyword>
<name>E0I5A2_9BACL</name>
<proteinExistence type="predicted"/>